<dbReference type="Pfam" id="PF13424">
    <property type="entry name" value="TPR_12"/>
    <property type="match status" value="2"/>
</dbReference>
<accession>A0A1I5LBW5</accession>
<organism evidence="3 4">
    <name type="scientific">Amycolatopsis arida</name>
    <dbReference type="NCBI Taxonomy" id="587909"/>
    <lineage>
        <taxon>Bacteria</taxon>
        <taxon>Bacillati</taxon>
        <taxon>Actinomycetota</taxon>
        <taxon>Actinomycetes</taxon>
        <taxon>Pseudonocardiales</taxon>
        <taxon>Pseudonocardiaceae</taxon>
        <taxon>Amycolatopsis</taxon>
    </lineage>
</organism>
<dbReference type="Gene3D" id="1.10.260.40">
    <property type="entry name" value="lambda repressor-like DNA-binding domains"/>
    <property type="match status" value="1"/>
</dbReference>
<dbReference type="InterPro" id="IPR019734">
    <property type="entry name" value="TPR_rpt"/>
</dbReference>
<dbReference type="InterPro" id="IPR001387">
    <property type="entry name" value="Cro/C1-type_HTH"/>
</dbReference>
<name>A0A1I5LBW5_9PSEU</name>
<dbReference type="CDD" id="cd00093">
    <property type="entry name" value="HTH_XRE"/>
    <property type="match status" value="1"/>
</dbReference>
<dbReference type="InterPro" id="IPR010982">
    <property type="entry name" value="Lambda_DNA-bd_dom_sf"/>
</dbReference>
<dbReference type="PANTHER" id="PTHR47691">
    <property type="entry name" value="REGULATOR-RELATED"/>
    <property type="match status" value="1"/>
</dbReference>
<sequence length="731" mass="81561">MSLTELSRKVSYSKGYLSKIENGDKPPTYELARACDAALGTGGQLLGLVPRLQRGLMTFLPSQLPAEGADFVGRDRELRLMESFLADGSTVVVVSGAPGVGKTALALRWAHQVRDRFPDGSLFTNLRGYDPSNEPIEPTEVLDSFLRALNVPLDSIPTTMESRASLFRTILDRKRVLLVLDNAYSVRQVRPLLPSSPNCLVIVTSRRSLPGLVAREGARRVVLEPLPEPEAITLLRRRIGATRADSEPEAVEALAAHCAYLPLALRVASEWVGSRPRRHLTDMAQDLASARTRLDALSVEDDATTAVRSVFSWSYRALPTEAARLFRLLGLHGGAEFSVGAAAALFNSTPREVRRWLDTLSSMHLVSEVAATRFRFHDLLWLYARERAQAEESAESRKAAVGRLVSWYLRSATAANKLLAPAWHPPLVEGPCPETEPEQFTDYREALNWCELECDNLVAASRLAYDHGFAALAWKLPVTNWDYFHLRKRWAAWIDAHEVALLSTQRIGDRRAEAWVRNNLGIAYCDLRKFDQAFSHLRESFIVREQLDDDWGRAWSSYGLATTHQAAGELERATVYYENSLVFFEETDDLLGKGLCLAGLADLHRVRGEVDQALATLRRAVRLFRALEDRHAEGYAATKLGATLREAGRTQEALDYFRQSLAISRQAGDRQGEAFALDNLALVLHESGQREQAQDHWLRALRILDELGDPRVNDIRARLSTTDGVPPVGEQ</sequence>
<dbReference type="SMART" id="SM00382">
    <property type="entry name" value="AAA"/>
    <property type="match status" value="1"/>
</dbReference>
<dbReference type="AlphaFoldDB" id="A0A1I5LBW5"/>
<dbReference type="GO" id="GO:0043531">
    <property type="term" value="F:ADP binding"/>
    <property type="evidence" value="ECO:0007669"/>
    <property type="project" value="InterPro"/>
</dbReference>
<dbReference type="InterPro" id="IPR027417">
    <property type="entry name" value="P-loop_NTPase"/>
</dbReference>
<dbReference type="Pfam" id="PF13401">
    <property type="entry name" value="AAA_22"/>
    <property type="match status" value="1"/>
</dbReference>
<feature type="repeat" description="TPR" evidence="1">
    <location>
        <begin position="634"/>
        <end position="667"/>
    </location>
</feature>
<dbReference type="SUPFAM" id="SSF48452">
    <property type="entry name" value="TPR-like"/>
    <property type="match status" value="2"/>
</dbReference>
<dbReference type="GO" id="GO:0003677">
    <property type="term" value="F:DNA binding"/>
    <property type="evidence" value="ECO:0007669"/>
    <property type="project" value="InterPro"/>
</dbReference>
<dbReference type="Proteomes" id="UP000198727">
    <property type="component" value="Unassembled WGS sequence"/>
</dbReference>
<dbReference type="SUPFAM" id="SSF47413">
    <property type="entry name" value="lambda repressor-like DNA-binding domains"/>
    <property type="match status" value="1"/>
</dbReference>
<dbReference type="InterPro" id="IPR003593">
    <property type="entry name" value="AAA+_ATPase"/>
</dbReference>
<dbReference type="STRING" id="587909.SAMN05421810_101470"/>
<dbReference type="PROSITE" id="PS50005">
    <property type="entry name" value="TPR"/>
    <property type="match status" value="1"/>
</dbReference>
<gene>
    <name evidence="3" type="ORF">SAMN05421810_101470</name>
</gene>
<dbReference type="Gene3D" id="3.40.50.300">
    <property type="entry name" value="P-loop containing nucleotide triphosphate hydrolases"/>
    <property type="match status" value="1"/>
</dbReference>
<protein>
    <submittedName>
        <fullName evidence="3">Helix-turn-helix</fullName>
    </submittedName>
</protein>
<feature type="domain" description="HTH cro/C1-type" evidence="2">
    <location>
        <begin position="1"/>
        <end position="45"/>
    </location>
</feature>
<dbReference type="InterPro" id="IPR011990">
    <property type="entry name" value="TPR-like_helical_dom_sf"/>
</dbReference>
<dbReference type="EMBL" id="FOWW01000001">
    <property type="protein sequence ID" value="SFO94201.1"/>
    <property type="molecule type" value="Genomic_DNA"/>
</dbReference>
<dbReference type="PRINTS" id="PR00364">
    <property type="entry name" value="DISEASERSIST"/>
</dbReference>
<keyword evidence="1" id="KW-0802">TPR repeat</keyword>
<dbReference type="SUPFAM" id="SSF52540">
    <property type="entry name" value="P-loop containing nucleoside triphosphate hydrolases"/>
    <property type="match status" value="1"/>
</dbReference>
<dbReference type="SMART" id="SM00028">
    <property type="entry name" value="TPR"/>
    <property type="match status" value="5"/>
</dbReference>
<dbReference type="PANTHER" id="PTHR47691:SF3">
    <property type="entry name" value="HTH-TYPE TRANSCRIPTIONAL REGULATOR RV0890C-RELATED"/>
    <property type="match status" value="1"/>
</dbReference>
<dbReference type="PROSITE" id="PS50943">
    <property type="entry name" value="HTH_CROC1"/>
    <property type="match status" value="1"/>
</dbReference>
<reference evidence="4" key="1">
    <citation type="submission" date="2016-10" db="EMBL/GenBank/DDBJ databases">
        <authorList>
            <person name="Varghese N."/>
            <person name="Submissions S."/>
        </authorList>
    </citation>
    <scope>NUCLEOTIDE SEQUENCE [LARGE SCALE GENOMIC DNA]</scope>
    <source>
        <strain evidence="4">CGMCC 4.5579</strain>
    </source>
</reference>
<keyword evidence="4" id="KW-1185">Reference proteome</keyword>
<dbReference type="InterPro" id="IPR049945">
    <property type="entry name" value="AAA_22"/>
</dbReference>
<dbReference type="Pfam" id="PF13560">
    <property type="entry name" value="HTH_31"/>
    <property type="match status" value="1"/>
</dbReference>
<dbReference type="Gene3D" id="1.25.40.10">
    <property type="entry name" value="Tetratricopeptide repeat domain"/>
    <property type="match status" value="2"/>
</dbReference>
<evidence type="ECO:0000256" key="1">
    <source>
        <dbReference type="PROSITE-ProRule" id="PRU00339"/>
    </source>
</evidence>
<proteinExistence type="predicted"/>
<evidence type="ECO:0000313" key="3">
    <source>
        <dbReference type="EMBL" id="SFO94201.1"/>
    </source>
</evidence>
<evidence type="ECO:0000259" key="2">
    <source>
        <dbReference type="PROSITE" id="PS50943"/>
    </source>
</evidence>
<evidence type="ECO:0000313" key="4">
    <source>
        <dbReference type="Proteomes" id="UP000198727"/>
    </source>
</evidence>